<evidence type="ECO:0000313" key="3">
    <source>
        <dbReference type="EMBL" id="NCS91098.1"/>
    </source>
</evidence>
<dbReference type="PANTHER" id="PTHR30595">
    <property type="entry name" value="GLPR-RELATED TRANSCRIPTIONAL REPRESSOR"/>
    <property type="match status" value="1"/>
</dbReference>
<comment type="caution">
    <text evidence="2">The sequence shown here is derived from an EMBL/GenBank/DDBJ whole genome shotgun (WGS) entry which is preliminary data.</text>
</comment>
<reference evidence="2" key="1">
    <citation type="submission" date="2019-11" db="EMBL/GenBank/DDBJ databases">
        <title>Lipid analysis of CO2-rich subsurface aquifers suggests an autotrophy-based deep biosphere with lysolipids enriched in CPR bacteria.</title>
        <authorList>
            <person name="Probst A.J."/>
            <person name="Elling F.J."/>
            <person name="Castelle C.J."/>
            <person name="Zhu Q."/>
            <person name="Elvert M."/>
            <person name="Birarda G."/>
            <person name="Holman H.-Y."/>
            <person name="Lane K.R."/>
            <person name="Ladd B."/>
            <person name="Ryan M.C."/>
            <person name="Woyke T."/>
            <person name="Hinrichs K.-U."/>
            <person name="Banfield J.F."/>
        </authorList>
    </citation>
    <scope>NUCLEOTIDE SEQUENCE</scope>
    <source>
        <strain evidence="2">CG_2015-01_33_1645</strain>
        <strain evidence="3">CG_2015-04_33_537</strain>
    </source>
</reference>
<accession>A0A8J7YZF6</accession>
<evidence type="ECO:0000313" key="2">
    <source>
        <dbReference type="EMBL" id="NCN65185.1"/>
    </source>
</evidence>
<gene>
    <name evidence="3" type="ORF">GW779_01565</name>
    <name evidence="2" type="ORF">GW910_03840</name>
</gene>
<dbReference type="PANTHER" id="PTHR30595:SF6">
    <property type="entry name" value="SCHLAFEN ALBA-2 DOMAIN-CONTAINING PROTEIN"/>
    <property type="match status" value="1"/>
</dbReference>
<proteinExistence type="predicted"/>
<protein>
    <recommendedName>
        <fullName evidence="1">Schlafen AlbA-2 domain-containing protein</fullName>
    </recommendedName>
</protein>
<dbReference type="Gene3D" id="3.30.565.60">
    <property type="match status" value="1"/>
</dbReference>
<dbReference type="InterPro" id="IPR038461">
    <property type="entry name" value="Schlafen_AlbA_2_dom_sf"/>
</dbReference>
<dbReference type="InterPro" id="IPR007421">
    <property type="entry name" value="Schlafen_AlbA_2_dom"/>
</dbReference>
<evidence type="ECO:0000259" key="1">
    <source>
        <dbReference type="Pfam" id="PF04326"/>
    </source>
</evidence>
<dbReference type="EMBL" id="JAACQH010000026">
    <property type="protein sequence ID" value="NCS91098.1"/>
    <property type="molecule type" value="Genomic_DNA"/>
</dbReference>
<dbReference type="AlphaFoldDB" id="A0A8J7YZF6"/>
<feature type="domain" description="Schlafen AlbA-2" evidence="1">
    <location>
        <begin position="14"/>
        <end position="107"/>
    </location>
</feature>
<dbReference type="Proteomes" id="UP000768163">
    <property type="component" value="Unassembled WGS sequence"/>
</dbReference>
<dbReference type="Pfam" id="PF04326">
    <property type="entry name" value="SLFN_AlbA_2"/>
    <property type="match status" value="1"/>
</dbReference>
<dbReference type="Proteomes" id="UP000738826">
    <property type="component" value="Unassembled WGS sequence"/>
</dbReference>
<dbReference type="Gene3D" id="3.30.950.30">
    <property type="entry name" value="Schlafen, AAA domain"/>
    <property type="match status" value="1"/>
</dbReference>
<dbReference type="Pfam" id="PF13749">
    <property type="entry name" value="HATPase_c_4"/>
    <property type="match status" value="1"/>
</dbReference>
<organism evidence="2 4">
    <name type="scientific">Candidatus Altarchaeum hamiconexum</name>
    <dbReference type="NCBI Taxonomy" id="1803513"/>
    <lineage>
        <taxon>Archaea</taxon>
        <taxon>Candidatus Altarchaeota</taxon>
        <taxon>Candidatus Altiarchaeia</taxon>
        <taxon>Candidatus Altarchaeales</taxon>
        <taxon>Candidatus Altarchaeaceae</taxon>
        <taxon>Candidatus Altarchaeum</taxon>
    </lineage>
</organism>
<sequence length="491" mass="57145">MVEENLKQILEEDEGYKIEFKENLSNIDKEIVAFANASGDRIFVGVDDNSNVLGIETTNELRSKIHDIANNCDPKIKIFIEKFENIFIINVREGTNKPYKCSSGFYKCIYLNSQKLVRDEILELFKSEGKVRFDETIEPKFQYPEDFDEDKFHRFLELAELSKPKKQDNIGNILINLCVAEKQEGRMYFNNAGILFFAKNPQRFIPWSVYTVVLFKDYLGADIIDRKEIDGSLFDIVESVMKFVKLYSKVAYKFTGEAYRENIYKYQFEAIREAVINSVMHKYYFEHGHNNILRFLPDRIRIENFWLKPTHFVLGKTVFRRNHLIADLFARIHFGEKLGTGFERIENICKAENAPFPEMECEENYFYSTFKQGEEYLKMAGRQEASREKKVEIGVEDLFVAANASVEGVNEGVNEGVKKRLINELVYLVRNNFVNHSAIENLWDISTATAERDISLLKKLGFIKFTGAPKTGKYVLTEKWKKIIAEVTAKK</sequence>
<dbReference type="EMBL" id="JAACVF010000097">
    <property type="protein sequence ID" value="NCN65185.1"/>
    <property type="molecule type" value="Genomic_DNA"/>
</dbReference>
<name>A0A8J7YZF6_9ARCH</name>
<evidence type="ECO:0000313" key="4">
    <source>
        <dbReference type="Proteomes" id="UP000768163"/>
    </source>
</evidence>
<dbReference type="InterPro" id="IPR038475">
    <property type="entry name" value="RecG_C_sf"/>
</dbReference>